<dbReference type="InterPro" id="IPR001640">
    <property type="entry name" value="Lgt"/>
</dbReference>
<organism evidence="8 9">
    <name type="scientific">Aerococcus tenax</name>
    <dbReference type="NCBI Taxonomy" id="3078812"/>
    <lineage>
        <taxon>Bacteria</taxon>
        <taxon>Bacillati</taxon>
        <taxon>Bacillota</taxon>
        <taxon>Bacilli</taxon>
        <taxon>Lactobacillales</taxon>
        <taxon>Aerococcaceae</taxon>
        <taxon>Aerococcus</taxon>
    </lineage>
</organism>
<feature type="transmembrane region" description="Helical" evidence="7">
    <location>
        <begin position="250"/>
        <end position="268"/>
    </location>
</feature>
<evidence type="ECO:0000256" key="4">
    <source>
        <dbReference type="ARBA" id="ARBA00022692"/>
    </source>
</evidence>
<keyword evidence="8" id="KW-0328">Glycosyltransferase</keyword>
<feature type="transmembrane region" description="Helical" evidence="7">
    <location>
        <begin position="61"/>
        <end position="84"/>
    </location>
</feature>
<comment type="catalytic activity">
    <reaction evidence="7">
        <text>L-cysteinyl-[prolipoprotein] + a 1,2-diacyl-sn-glycero-3-phospho-(1'-sn-glycerol) = an S-1,2-diacyl-sn-glyceryl-L-cysteinyl-[prolipoprotein] + sn-glycerol 1-phosphate + H(+)</text>
        <dbReference type="Rhea" id="RHEA:56712"/>
        <dbReference type="Rhea" id="RHEA-COMP:14679"/>
        <dbReference type="Rhea" id="RHEA-COMP:14680"/>
        <dbReference type="ChEBI" id="CHEBI:15378"/>
        <dbReference type="ChEBI" id="CHEBI:29950"/>
        <dbReference type="ChEBI" id="CHEBI:57685"/>
        <dbReference type="ChEBI" id="CHEBI:64716"/>
        <dbReference type="ChEBI" id="CHEBI:140658"/>
        <dbReference type="EC" id="2.5.1.145"/>
    </reaction>
</comment>
<comment type="subcellular location">
    <subcellularLocation>
        <location evidence="7">Cell membrane</location>
        <topology evidence="7">Multi-pass membrane protein</topology>
    </subcellularLocation>
</comment>
<evidence type="ECO:0000256" key="6">
    <source>
        <dbReference type="ARBA" id="ARBA00023136"/>
    </source>
</evidence>
<gene>
    <name evidence="7" type="primary">lgt</name>
    <name evidence="8" type="ORF">F6I34_02205</name>
</gene>
<protein>
    <recommendedName>
        <fullName evidence="7">Phosphatidylglycerol--prolipoprotein diacylglyceryl transferase</fullName>
        <ecNumber evidence="7">2.5.1.145</ecNumber>
    </recommendedName>
</protein>
<comment type="caution">
    <text evidence="8">The sequence shown here is derived from an EMBL/GenBank/DDBJ whole genome shotgun (WGS) entry which is preliminary data.</text>
</comment>
<comment type="pathway">
    <text evidence="7">Protein modification; lipoprotein biosynthesis (diacylglyceryl transfer).</text>
</comment>
<feature type="transmembrane region" description="Helical" evidence="7">
    <location>
        <begin position="190"/>
        <end position="208"/>
    </location>
</feature>
<feature type="transmembrane region" description="Helical" evidence="7">
    <location>
        <begin position="220"/>
        <end position="238"/>
    </location>
</feature>
<dbReference type="GO" id="GO:0005886">
    <property type="term" value="C:plasma membrane"/>
    <property type="evidence" value="ECO:0007669"/>
    <property type="project" value="UniProtKB-SubCell"/>
</dbReference>
<dbReference type="PANTHER" id="PTHR30589">
    <property type="entry name" value="PROLIPOPROTEIN DIACYLGLYCERYL TRANSFERASE"/>
    <property type="match status" value="1"/>
</dbReference>
<dbReference type="PANTHER" id="PTHR30589:SF0">
    <property type="entry name" value="PHOSPHATIDYLGLYCEROL--PROLIPOPROTEIN DIACYLGLYCERYL TRANSFERASE"/>
    <property type="match status" value="1"/>
</dbReference>
<keyword evidence="6 7" id="KW-0472">Membrane</keyword>
<dbReference type="EMBL" id="VYVN01000003">
    <property type="protein sequence ID" value="KAA9242035.1"/>
    <property type="molecule type" value="Genomic_DNA"/>
</dbReference>
<dbReference type="AlphaFoldDB" id="A0A5N1BPK9"/>
<name>A0A5N1BPK9_9LACT</name>
<comment type="similarity">
    <text evidence="1 7">Belongs to the Lgt family.</text>
</comment>
<dbReference type="RefSeq" id="WP_111822240.1">
    <property type="nucleotide sequence ID" value="NZ_QMGY01000003.1"/>
</dbReference>
<dbReference type="NCBIfam" id="TIGR00544">
    <property type="entry name" value="lgt"/>
    <property type="match status" value="1"/>
</dbReference>
<dbReference type="PROSITE" id="PS01311">
    <property type="entry name" value="LGT"/>
    <property type="match status" value="1"/>
</dbReference>
<comment type="function">
    <text evidence="7">Catalyzes the transfer of the diacylglyceryl group from phosphatidylglycerol to the sulfhydryl group of the N-terminal cysteine of a prolipoprotein, the first step in the formation of mature lipoproteins.</text>
</comment>
<feature type="transmembrane region" description="Helical" evidence="7">
    <location>
        <begin position="30"/>
        <end position="49"/>
    </location>
</feature>
<keyword evidence="3 7" id="KW-0808">Transferase</keyword>
<dbReference type="GO" id="GO:0008961">
    <property type="term" value="F:phosphatidylglycerol-prolipoprotein diacylglyceryl transferase activity"/>
    <property type="evidence" value="ECO:0007669"/>
    <property type="project" value="UniProtKB-UniRule"/>
</dbReference>
<dbReference type="UniPathway" id="UPA00664"/>
<sequence length="298" mass="34025">MITTLLGKLLPSLNLLAIDPVAFSFLGIEIRWYGIIIALGMFLAVELILKEIERKGFDSDQVMDMIMWAVPIGFIGARLYYVIFEWDYYRENLGEIIAIWQGGIAIYGGVIAGALTAIIYAKRHDMKVSFLADVIMPYLLLAQGIGRWGNFVNQEAHGGPVSESFLRETLHLPNFIVEQMNINGQYYHPTFLYESLWNLLGVGVLLFLRHRHKTLKLGETGLLYLIWYGTGRFFIEGLRTDSLYLGPIRVSQALSLVLVVVGIALLIYRRRQKSDLPYYSDYDYLSKRRAQVKQEKSA</sequence>
<keyword evidence="2 7" id="KW-1003">Cell membrane</keyword>
<keyword evidence="5 7" id="KW-1133">Transmembrane helix</keyword>
<proteinExistence type="inferred from homology"/>
<evidence type="ECO:0000256" key="5">
    <source>
        <dbReference type="ARBA" id="ARBA00022989"/>
    </source>
</evidence>
<evidence type="ECO:0000313" key="8">
    <source>
        <dbReference type="EMBL" id="KAA9242035.1"/>
    </source>
</evidence>
<dbReference type="GO" id="GO:0042158">
    <property type="term" value="P:lipoprotein biosynthetic process"/>
    <property type="evidence" value="ECO:0007669"/>
    <property type="project" value="UniProtKB-UniRule"/>
</dbReference>
<evidence type="ECO:0000313" key="9">
    <source>
        <dbReference type="Proteomes" id="UP000326476"/>
    </source>
</evidence>
<accession>A0A5N1BPK9</accession>
<keyword evidence="4 7" id="KW-0812">Transmembrane</keyword>
<dbReference type="HAMAP" id="MF_01147">
    <property type="entry name" value="Lgt"/>
    <property type="match status" value="1"/>
</dbReference>
<evidence type="ECO:0000256" key="1">
    <source>
        <dbReference type="ARBA" id="ARBA00007150"/>
    </source>
</evidence>
<feature type="transmembrane region" description="Helical" evidence="7">
    <location>
        <begin position="128"/>
        <end position="146"/>
    </location>
</feature>
<evidence type="ECO:0000256" key="2">
    <source>
        <dbReference type="ARBA" id="ARBA00022475"/>
    </source>
</evidence>
<feature type="binding site" evidence="7">
    <location>
        <position position="147"/>
    </location>
    <ligand>
        <name>a 1,2-diacyl-sn-glycero-3-phospho-(1'-sn-glycerol)</name>
        <dbReference type="ChEBI" id="CHEBI:64716"/>
    </ligand>
</feature>
<dbReference type="Pfam" id="PF01790">
    <property type="entry name" value="LGT"/>
    <property type="match status" value="1"/>
</dbReference>
<reference evidence="9" key="1">
    <citation type="submission" date="2019-09" db="EMBL/GenBank/DDBJ databases">
        <title>Draft genome sequence assemblies of isolates from the urinary tract.</title>
        <authorList>
            <person name="Mores C.R."/>
            <person name="Putonti C."/>
            <person name="Wolfe A.J."/>
        </authorList>
    </citation>
    <scope>NUCLEOTIDE SEQUENCE [LARGE SCALE GENOMIC DNA]</scope>
    <source>
        <strain evidence="9">UMB8614</strain>
    </source>
</reference>
<feature type="transmembrane region" description="Helical" evidence="7">
    <location>
        <begin position="96"/>
        <end position="121"/>
    </location>
</feature>
<evidence type="ECO:0000256" key="7">
    <source>
        <dbReference type="HAMAP-Rule" id="MF_01147"/>
    </source>
</evidence>
<dbReference type="Proteomes" id="UP000326476">
    <property type="component" value="Unassembled WGS sequence"/>
</dbReference>
<evidence type="ECO:0000256" key="3">
    <source>
        <dbReference type="ARBA" id="ARBA00022679"/>
    </source>
</evidence>
<keyword evidence="9" id="KW-1185">Reference proteome</keyword>
<dbReference type="EC" id="2.5.1.145" evidence="7"/>